<dbReference type="Proteomes" id="UP000198820">
    <property type="component" value="Unassembled WGS sequence"/>
</dbReference>
<dbReference type="RefSeq" id="WP_093244394.1">
    <property type="nucleotide sequence ID" value="NZ_FNQF01000007.1"/>
</dbReference>
<dbReference type="SUPFAM" id="SSF102588">
    <property type="entry name" value="LmbE-like"/>
    <property type="match status" value="1"/>
</dbReference>
<sequence>MGLASIKYLIKHKLLSIKPNGQYNFLTKKIHKEMDIDLAEKVLATDYFKENLVPQPISYKSWRKIIIFAPHQDDEAIGCGALLTELSMKGCKIDLVFLTDGRPTGENTDIIVEERNNEAKNVAQKLGASLINIAINNVTLEVTKSNYKNLIELLETKYDAIFTPWVLDSPPKHRFCNALLSKVFKKVALDVQTQIYTYQVHTALIPNVYFDYTGSFQAKQNLINIYESQLKAQNYLHLSAGLDAWNTRFLPWSTAKRYVEVYHQIPLKAFNKLVGNYEINLAQTFKGNINCIKSYQNLKQLDQS</sequence>
<reference evidence="1 2" key="1">
    <citation type="submission" date="2016-10" db="EMBL/GenBank/DDBJ databases">
        <authorList>
            <person name="de Groot N.N."/>
        </authorList>
    </citation>
    <scope>NUCLEOTIDE SEQUENCE [LARGE SCALE GENOMIC DNA]</scope>
    <source>
        <strain evidence="1 2">DSM 23581</strain>
    </source>
</reference>
<dbReference type="InterPro" id="IPR003737">
    <property type="entry name" value="GlcNAc_PI_deacetylase-related"/>
</dbReference>
<proteinExistence type="predicted"/>
<evidence type="ECO:0000313" key="2">
    <source>
        <dbReference type="Proteomes" id="UP000198820"/>
    </source>
</evidence>
<evidence type="ECO:0000313" key="1">
    <source>
        <dbReference type="EMBL" id="SEA54795.1"/>
    </source>
</evidence>
<organism evidence="1 2">
    <name type="scientific">Psychroflexus halocasei</name>
    <dbReference type="NCBI Taxonomy" id="908615"/>
    <lineage>
        <taxon>Bacteria</taxon>
        <taxon>Pseudomonadati</taxon>
        <taxon>Bacteroidota</taxon>
        <taxon>Flavobacteriia</taxon>
        <taxon>Flavobacteriales</taxon>
        <taxon>Flavobacteriaceae</taxon>
        <taxon>Psychroflexus</taxon>
    </lineage>
</organism>
<dbReference type="STRING" id="908615.SAMN05421540_10725"/>
<dbReference type="InterPro" id="IPR024078">
    <property type="entry name" value="LmbE-like_dom_sf"/>
</dbReference>
<gene>
    <name evidence="1" type="ORF">SAMN05421540_10725</name>
</gene>
<dbReference type="EMBL" id="FNQF01000007">
    <property type="protein sequence ID" value="SEA54795.1"/>
    <property type="molecule type" value="Genomic_DNA"/>
</dbReference>
<dbReference type="AlphaFoldDB" id="A0A1H4C2X0"/>
<name>A0A1H4C2X0_9FLAO</name>
<dbReference type="Gene3D" id="3.40.50.10320">
    <property type="entry name" value="LmbE-like"/>
    <property type="match status" value="1"/>
</dbReference>
<protein>
    <submittedName>
        <fullName evidence="1">N-acetylglucosaminyl deacetylase, LmbE family</fullName>
    </submittedName>
</protein>
<dbReference type="Pfam" id="PF02585">
    <property type="entry name" value="PIG-L"/>
    <property type="match status" value="1"/>
</dbReference>
<accession>A0A1H4C2X0</accession>
<keyword evidence="2" id="KW-1185">Reference proteome</keyword>